<dbReference type="AlphaFoldDB" id="A0AAD7MIN3"/>
<name>A0AAD7MIN3_9AGAR</name>
<sequence>MTSFPEPILPPEVIDLIIDDLHDHPLTLRACSLVSRNWLATSRHHLFDELYLTRGKLYTFRDLLTSPRNTVSSRLRSLHATGLQYDEFKRLWPLLPAFPHLRSLHLHGNPLRFEDETLEPQSLPNITLLSLSHTHFASYRGLKQLFLRFPSLKILKLGRTSCDTLHGESRDIHPTRVDLDSLHITLTADMLGWLKWTGFSLRADCVEMELESMGMVLSEYLEALGSHLKFLTLKFETTGRLAIFSEQPRLRYNTALRSLKLTHAFWMIGDNEVRVAPALPRLLQQLESSRLEELVFNVLLGQSGTQYSLPQAATVQILDGAGFMGLRRVEFHGAWDRADDILRKQFESTISTLLPTQYARGIVHSLTMAQPETDISAYGADWKAPGFNGNVEEDAHLWIIRYGLQQGRIPRKYWVSVAFDGRRARGTYR</sequence>
<reference evidence="1" key="1">
    <citation type="submission" date="2023-03" db="EMBL/GenBank/DDBJ databases">
        <title>Massive genome expansion in bonnet fungi (Mycena s.s.) driven by repeated elements and novel gene families across ecological guilds.</title>
        <authorList>
            <consortium name="Lawrence Berkeley National Laboratory"/>
            <person name="Harder C.B."/>
            <person name="Miyauchi S."/>
            <person name="Viragh M."/>
            <person name="Kuo A."/>
            <person name="Thoen E."/>
            <person name="Andreopoulos B."/>
            <person name="Lu D."/>
            <person name="Skrede I."/>
            <person name="Drula E."/>
            <person name="Henrissat B."/>
            <person name="Morin E."/>
            <person name="Kohler A."/>
            <person name="Barry K."/>
            <person name="LaButti K."/>
            <person name="Morin E."/>
            <person name="Salamov A."/>
            <person name="Lipzen A."/>
            <person name="Mereny Z."/>
            <person name="Hegedus B."/>
            <person name="Baldrian P."/>
            <person name="Stursova M."/>
            <person name="Weitz H."/>
            <person name="Taylor A."/>
            <person name="Grigoriev I.V."/>
            <person name="Nagy L.G."/>
            <person name="Martin F."/>
            <person name="Kauserud H."/>
        </authorList>
    </citation>
    <scope>NUCLEOTIDE SEQUENCE</scope>
    <source>
        <strain evidence="1">CBHHK188m</strain>
    </source>
</reference>
<dbReference type="EMBL" id="JARJLG010000312">
    <property type="protein sequence ID" value="KAJ7717912.1"/>
    <property type="molecule type" value="Genomic_DNA"/>
</dbReference>
<gene>
    <name evidence="1" type="ORF">DFH07DRAFT_1068133</name>
</gene>
<evidence type="ECO:0000313" key="1">
    <source>
        <dbReference type="EMBL" id="KAJ7717912.1"/>
    </source>
</evidence>
<proteinExistence type="predicted"/>
<organism evidence="1 2">
    <name type="scientific">Mycena maculata</name>
    <dbReference type="NCBI Taxonomy" id="230809"/>
    <lineage>
        <taxon>Eukaryota</taxon>
        <taxon>Fungi</taxon>
        <taxon>Dikarya</taxon>
        <taxon>Basidiomycota</taxon>
        <taxon>Agaricomycotina</taxon>
        <taxon>Agaricomycetes</taxon>
        <taxon>Agaricomycetidae</taxon>
        <taxon>Agaricales</taxon>
        <taxon>Marasmiineae</taxon>
        <taxon>Mycenaceae</taxon>
        <taxon>Mycena</taxon>
    </lineage>
</organism>
<evidence type="ECO:0000313" key="2">
    <source>
        <dbReference type="Proteomes" id="UP001215280"/>
    </source>
</evidence>
<dbReference type="Proteomes" id="UP001215280">
    <property type="component" value="Unassembled WGS sequence"/>
</dbReference>
<dbReference type="InterPro" id="IPR032675">
    <property type="entry name" value="LRR_dom_sf"/>
</dbReference>
<comment type="caution">
    <text evidence="1">The sequence shown here is derived from an EMBL/GenBank/DDBJ whole genome shotgun (WGS) entry which is preliminary data.</text>
</comment>
<dbReference type="Gene3D" id="3.80.10.10">
    <property type="entry name" value="Ribonuclease Inhibitor"/>
    <property type="match status" value="1"/>
</dbReference>
<keyword evidence="2" id="KW-1185">Reference proteome</keyword>
<evidence type="ECO:0008006" key="3">
    <source>
        <dbReference type="Google" id="ProtNLM"/>
    </source>
</evidence>
<protein>
    <recommendedName>
        <fullName evidence="3">F-box domain-containing protein</fullName>
    </recommendedName>
</protein>
<dbReference type="SUPFAM" id="SSF52047">
    <property type="entry name" value="RNI-like"/>
    <property type="match status" value="1"/>
</dbReference>
<accession>A0AAD7MIN3</accession>